<comment type="caution">
    <text evidence="2">The sequence shown here is derived from an EMBL/GenBank/DDBJ whole genome shotgun (WGS) entry which is preliminary data.</text>
</comment>
<feature type="region of interest" description="Disordered" evidence="1">
    <location>
        <begin position="1"/>
        <end position="88"/>
    </location>
</feature>
<dbReference type="Proteomes" id="UP000784294">
    <property type="component" value="Unassembled WGS sequence"/>
</dbReference>
<name>A0A3S5AA72_9PLAT</name>
<sequence>MPPSPTRSPYSNLPECFNKPVTEANGQTSRPLSNFKKEHRLEQTEHTASGETTPKEEAEMREPRDLSVSALKEEGANNNQSITESDCEGDMEQDMMAYEMSELGAILKEAETTKPVPCLMYVIFYQPLVLDVL</sequence>
<accession>A0A3S5AA72</accession>
<keyword evidence="3" id="KW-1185">Reference proteome</keyword>
<proteinExistence type="predicted"/>
<evidence type="ECO:0000313" key="2">
    <source>
        <dbReference type="EMBL" id="VEL11129.1"/>
    </source>
</evidence>
<protein>
    <submittedName>
        <fullName evidence="2">Uncharacterized protein</fullName>
    </submittedName>
</protein>
<feature type="compositionally biased region" description="Basic and acidic residues" evidence="1">
    <location>
        <begin position="35"/>
        <end position="45"/>
    </location>
</feature>
<reference evidence="2" key="1">
    <citation type="submission" date="2018-11" db="EMBL/GenBank/DDBJ databases">
        <authorList>
            <consortium name="Pathogen Informatics"/>
        </authorList>
    </citation>
    <scope>NUCLEOTIDE SEQUENCE</scope>
</reference>
<organism evidence="2 3">
    <name type="scientific">Protopolystoma xenopodis</name>
    <dbReference type="NCBI Taxonomy" id="117903"/>
    <lineage>
        <taxon>Eukaryota</taxon>
        <taxon>Metazoa</taxon>
        <taxon>Spiralia</taxon>
        <taxon>Lophotrochozoa</taxon>
        <taxon>Platyhelminthes</taxon>
        <taxon>Monogenea</taxon>
        <taxon>Polyopisthocotylea</taxon>
        <taxon>Polystomatidea</taxon>
        <taxon>Polystomatidae</taxon>
        <taxon>Protopolystoma</taxon>
    </lineage>
</organism>
<evidence type="ECO:0000313" key="3">
    <source>
        <dbReference type="Proteomes" id="UP000784294"/>
    </source>
</evidence>
<dbReference type="AlphaFoldDB" id="A0A3S5AA72"/>
<feature type="compositionally biased region" description="Basic and acidic residues" evidence="1">
    <location>
        <begin position="53"/>
        <end position="75"/>
    </location>
</feature>
<dbReference type="EMBL" id="CAAALY010010914">
    <property type="protein sequence ID" value="VEL11129.1"/>
    <property type="molecule type" value="Genomic_DNA"/>
</dbReference>
<evidence type="ECO:0000256" key="1">
    <source>
        <dbReference type="SAM" id="MobiDB-lite"/>
    </source>
</evidence>
<gene>
    <name evidence="2" type="ORF">PXEA_LOCUS4569</name>
</gene>